<evidence type="ECO:0000313" key="1">
    <source>
        <dbReference type="EMBL" id="KAI8542234.1"/>
    </source>
</evidence>
<evidence type="ECO:0000313" key="2">
    <source>
        <dbReference type="Proteomes" id="UP001062846"/>
    </source>
</evidence>
<accession>A0ACC0MMW9</accession>
<reference evidence="1" key="1">
    <citation type="submission" date="2022-02" db="EMBL/GenBank/DDBJ databases">
        <title>Plant Genome Project.</title>
        <authorList>
            <person name="Zhang R.-G."/>
        </authorList>
    </citation>
    <scope>NUCLEOTIDE SEQUENCE</scope>
    <source>
        <strain evidence="1">AT1</strain>
    </source>
</reference>
<name>A0ACC0MMW9_RHOML</name>
<organism evidence="1 2">
    <name type="scientific">Rhododendron molle</name>
    <name type="common">Chinese azalea</name>
    <name type="synonym">Azalea mollis</name>
    <dbReference type="NCBI Taxonomy" id="49168"/>
    <lineage>
        <taxon>Eukaryota</taxon>
        <taxon>Viridiplantae</taxon>
        <taxon>Streptophyta</taxon>
        <taxon>Embryophyta</taxon>
        <taxon>Tracheophyta</taxon>
        <taxon>Spermatophyta</taxon>
        <taxon>Magnoliopsida</taxon>
        <taxon>eudicotyledons</taxon>
        <taxon>Gunneridae</taxon>
        <taxon>Pentapetalae</taxon>
        <taxon>asterids</taxon>
        <taxon>Ericales</taxon>
        <taxon>Ericaceae</taxon>
        <taxon>Ericoideae</taxon>
        <taxon>Rhodoreae</taxon>
        <taxon>Rhododendron</taxon>
    </lineage>
</organism>
<protein>
    <submittedName>
        <fullName evidence="1">Uncharacterized protein</fullName>
    </submittedName>
</protein>
<keyword evidence="2" id="KW-1185">Reference proteome</keyword>
<proteinExistence type="predicted"/>
<dbReference type="Proteomes" id="UP001062846">
    <property type="component" value="Chromosome 8"/>
</dbReference>
<dbReference type="EMBL" id="CM046395">
    <property type="protein sequence ID" value="KAI8542234.1"/>
    <property type="molecule type" value="Genomic_DNA"/>
</dbReference>
<sequence length="244" mass="26969">MARTQKVTYGTTELDTSKINRALLRRCQNQPSLEVAILFFPEKERDAPAILKYTATYQGFIRQKETPPVATKETAQCEQQQEQENGKVVFEDSFGEIPDILLPSVHHPLRGKLRVAREESTDKERDEEVEMAPRDILVDLEKRKKKRQEDEKTNAAAKSGPSAGDLAAKASRATGSKVPPLSSPSSKRSNPSATQKDVSKDIPAEKRQKTTATGSGPDREISKGKGAATLAPAWRPQFVTPEKC</sequence>
<gene>
    <name evidence="1" type="ORF">RHMOL_Rhmol08G0122600</name>
</gene>
<comment type="caution">
    <text evidence="1">The sequence shown here is derived from an EMBL/GenBank/DDBJ whole genome shotgun (WGS) entry which is preliminary data.</text>
</comment>